<evidence type="ECO:0000256" key="1">
    <source>
        <dbReference type="SAM" id="Phobius"/>
    </source>
</evidence>
<dbReference type="GO" id="GO:0004721">
    <property type="term" value="F:phosphoprotein phosphatase activity"/>
    <property type="evidence" value="ECO:0007669"/>
    <property type="project" value="TreeGrafter"/>
</dbReference>
<evidence type="ECO:0000313" key="3">
    <source>
        <dbReference type="EMBL" id="TIA88762.1"/>
    </source>
</evidence>
<dbReference type="InterPro" id="IPR029052">
    <property type="entry name" value="Metallo-depent_PP-like"/>
</dbReference>
<reference evidence="3 4" key="1">
    <citation type="submission" date="2019-03" db="EMBL/GenBank/DDBJ databases">
        <title>Sequencing 23 genomes of Wallemia ichthyophaga.</title>
        <authorList>
            <person name="Gostincar C."/>
        </authorList>
    </citation>
    <scope>NUCLEOTIDE SEQUENCE [LARGE SCALE GENOMIC DNA]</scope>
    <source>
        <strain evidence="3 4">EXF-5753</strain>
    </source>
</reference>
<keyword evidence="1" id="KW-0812">Transmembrane</keyword>
<protein>
    <recommendedName>
        <fullName evidence="2">Calcineurin-like phosphoesterase domain-containing protein</fullName>
    </recommendedName>
</protein>
<dbReference type="OrthoDB" id="783096at2759"/>
<dbReference type="InterPro" id="IPR004843">
    <property type="entry name" value="Calcineurin-like_PHP"/>
</dbReference>
<feature type="domain" description="Calcineurin-like phosphoesterase" evidence="2">
    <location>
        <begin position="262"/>
        <end position="483"/>
    </location>
</feature>
<keyword evidence="1" id="KW-0472">Membrane</keyword>
<dbReference type="PANTHER" id="PTHR32440">
    <property type="entry name" value="PHOSPHATASE DCR2-RELATED-RELATED"/>
    <property type="match status" value="1"/>
</dbReference>
<dbReference type="EMBL" id="SPNW01000034">
    <property type="protein sequence ID" value="TIA88762.1"/>
    <property type="molecule type" value="Genomic_DNA"/>
</dbReference>
<dbReference type="PANTHER" id="PTHR32440:SF0">
    <property type="entry name" value="PHOSPHATASE DCR2-RELATED"/>
    <property type="match status" value="1"/>
</dbReference>
<dbReference type="Proteomes" id="UP000310189">
    <property type="component" value="Unassembled WGS sequence"/>
</dbReference>
<sequence>MIKHYLFIFVISSLITILLLSRYSLLSINYTPKHKQLLPLHWQNFDYIKLVDHGGSDDDNSSLYDSNYNVLEAPLDIWNPILPHSTPINDITIRSCSLPPSMEYYLGSCYPPSSIDEDNKFGSWVRVGMNLNIQNGRGYNYLYYRRSRRLDVAYIDDIKLLSSDSSEELDDSWFAVASRPSPSTRLYYHTHPASSNPRPSDAVTEVDVLFGDGPAWPDFKRVQGVNIQDASGSAERMTFTIRKGYKHPKQPEQLKFKSNGQFRILQIADLHFSVGNGQCRDTDKTPCEGDPDSIKLMAETLDDIKPDFVVFTGDQLNGQGTSFDAVSVISKVYHEVVKRKIPFTAIFGNHDSETTDLPRSEQMRIVQALPFSLANPGPPDIHGVGNHVLKVYSPDGSNSHLLTMYFLDTGALLPPPRYNPFKNMMGQYDYIRQNQIDWFVEESDKIKLVNRPFIPKQGEVFEDERKRLPQTPQKANAMVFAHIPLREYYDSPADLDANMKPIEGWGSQGAEDGDGASGINSGFFNVANKLNRDSNTTTNEIRVIAHGHCHLTDECKLIQGTWICFGGGSSYSGYGKVGHDRRFRVYDVSEWGETIESFKRTEKGEYIDNVILVN</sequence>
<organism evidence="3 4">
    <name type="scientific">Wallemia hederae</name>
    <dbReference type="NCBI Taxonomy" id="1540922"/>
    <lineage>
        <taxon>Eukaryota</taxon>
        <taxon>Fungi</taxon>
        <taxon>Dikarya</taxon>
        <taxon>Basidiomycota</taxon>
        <taxon>Wallemiomycotina</taxon>
        <taxon>Wallemiomycetes</taxon>
        <taxon>Wallemiales</taxon>
        <taxon>Wallemiaceae</taxon>
        <taxon>Wallemia</taxon>
    </lineage>
</organism>
<name>A0A4T0FK76_9BASI</name>
<keyword evidence="4" id="KW-1185">Reference proteome</keyword>
<evidence type="ECO:0000313" key="4">
    <source>
        <dbReference type="Proteomes" id="UP000310189"/>
    </source>
</evidence>
<dbReference type="SUPFAM" id="SSF56300">
    <property type="entry name" value="Metallo-dependent phosphatases"/>
    <property type="match status" value="1"/>
</dbReference>
<proteinExistence type="predicted"/>
<accession>A0A4T0FK76</accession>
<feature type="transmembrane region" description="Helical" evidence="1">
    <location>
        <begin position="6"/>
        <end position="25"/>
    </location>
</feature>
<evidence type="ECO:0000259" key="2">
    <source>
        <dbReference type="Pfam" id="PF00149"/>
    </source>
</evidence>
<dbReference type="GO" id="GO:0005737">
    <property type="term" value="C:cytoplasm"/>
    <property type="evidence" value="ECO:0007669"/>
    <property type="project" value="TreeGrafter"/>
</dbReference>
<dbReference type="Gene3D" id="3.60.21.10">
    <property type="match status" value="1"/>
</dbReference>
<gene>
    <name evidence="3" type="ORF">E3P99_02403</name>
</gene>
<dbReference type="Pfam" id="PF00149">
    <property type="entry name" value="Metallophos"/>
    <property type="match status" value="1"/>
</dbReference>
<comment type="caution">
    <text evidence="3">The sequence shown here is derived from an EMBL/GenBank/DDBJ whole genome shotgun (WGS) entry which is preliminary data.</text>
</comment>
<keyword evidence="1" id="KW-1133">Transmembrane helix</keyword>
<dbReference type="AlphaFoldDB" id="A0A4T0FK76"/>